<dbReference type="Pfam" id="PF15867">
    <property type="entry name" value="Dynein_attach_N"/>
    <property type="match status" value="1"/>
</dbReference>
<dbReference type="Proteomes" id="UP001530293">
    <property type="component" value="Unassembled WGS sequence"/>
</dbReference>
<evidence type="ECO:0000256" key="4">
    <source>
        <dbReference type="ARBA" id="ARBA00011738"/>
    </source>
</evidence>
<evidence type="ECO:0000256" key="7">
    <source>
        <dbReference type="ARBA" id="ARBA00022846"/>
    </source>
</evidence>
<evidence type="ECO:0000256" key="3">
    <source>
        <dbReference type="ARBA" id="ARBA00004496"/>
    </source>
</evidence>
<keyword evidence="9" id="KW-0966">Cell projection</keyword>
<dbReference type="InterPro" id="IPR025986">
    <property type="entry name" value="RPAP3-like_C"/>
</dbReference>
<evidence type="ECO:0000259" key="11">
    <source>
        <dbReference type="Pfam" id="PF13877"/>
    </source>
</evidence>
<evidence type="ECO:0000256" key="5">
    <source>
        <dbReference type="ARBA" id="ARBA00022490"/>
    </source>
</evidence>
<evidence type="ECO:0000256" key="2">
    <source>
        <dbReference type="ARBA" id="ARBA00004230"/>
    </source>
</evidence>
<dbReference type="EMBL" id="JALLBG020000108">
    <property type="protein sequence ID" value="KAL3764109.1"/>
    <property type="molecule type" value="Genomic_DNA"/>
</dbReference>
<organism evidence="13 14">
    <name type="scientific">Discostella pseudostelligera</name>
    <dbReference type="NCBI Taxonomy" id="259834"/>
    <lineage>
        <taxon>Eukaryota</taxon>
        <taxon>Sar</taxon>
        <taxon>Stramenopiles</taxon>
        <taxon>Ochrophyta</taxon>
        <taxon>Bacillariophyta</taxon>
        <taxon>Coscinodiscophyceae</taxon>
        <taxon>Thalassiosirophycidae</taxon>
        <taxon>Stephanodiscales</taxon>
        <taxon>Stephanodiscaceae</taxon>
        <taxon>Discostella</taxon>
    </lineage>
</organism>
<sequence length="295" mass="32892">MSSKSKSTISGNGRTLDMSHLEREIQADVATYRQYKAEDGMKKRAIHTSKDYNEFRNFVSVSQLKPTSGRDVSSLFNGASGSIPTSVRSRNIPNDGQASIGGFDGIIKNRNEVSMSNTLKSNLKLETNPRSAYCGAGAGVSNTVKSSRSVHDFIREWRIHCTTAKSTLSFITRMESEVDNIHVFIVDPKVVCKEYFSAEIDSDVMGDIVEALHLLVTMSVSEKAELLMETSVSTFIHNWLKPLQSCGRFELSLSFLTQDQQAKMKEVCAFLTSSDRGDDEINLLVHKYHETLDKK</sequence>
<evidence type="ECO:0008006" key="15">
    <source>
        <dbReference type="Google" id="ProtNLM"/>
    </source>
</evidence>
<dbReference type="InterPro" id="IPR042422">
    <property type="entry name" value="CC103"/>
</dbReference>
<reference evidence="13 14" key="1">
    <citation type="submission" date="2024-10" db="EMBL/GenBank/DDBJ databases">
        <title>Updated reference genomes for cyclostephanoid diatoms.</title>
        <authorList>
            <person name="Roberts W.R."/>
            <person name="Alverson A.J."/>
        </authorList>
    </citation>
    <scope>NUCLEOTIDE SEQUENCE [LARGE SCALE GENOMIC DNA]</scope>
    <source>
        <strain evidence="13 14">AJA232-27</strain>
    </source>
</reference>
<keyword evidence="14" id="KW-1185">Reference proteome</keyword>
<evidence type="ECO:0000313" key="13">
    <source>
        <dbReference type="EMBL" id="KAL3764109.1"/>
    </source>
</evidence>
<evidence type="ECO:0000256" key="10">
    <source>
        <dbReference type="ARBA" id="ARBA00049986"/>
    </source>
</evidence>
<evidence type="ECO:0000256" key="9">
    <source>
        <dbReference type="ARBA" id="ARBA00023273"/>
    </source>
</evidence>
<comment type="subunit">
    <text evidence="4">Homodimer.</text>
</comment>
<dbReference type="GO" id="GO:0030030">
    <property type="term" value="P:cell projection organization"/>
    <property type="evidence" value="ECO:0007669"/>
    <property type="project" value="UniProtKB-KW"/>
</dbReference>
<comment type="subcellular location">
    <subcellularLocation>
        <location evidence="2">Cell projection</location>
        <location evidence="2">Cilium</location>
        <location evidence="2">Flagellum</location>
    </subcellularLocation>
    <subcellularLocation>
        <location evidence="3">Cytoplasm</location>
    </subcellularLocation>
</comment>
<evidence type="ECO:0000256" key="8">
    <source>
        <dbReference type="ARBA" id="ARBA00023069"/>
    </source>
</evidence>
<dbReference type="Pfam" id="PF13877">
    <property type="entry name" value="RPAP3_C"/>
    <property type="match status" value="1"/>
</dbReference>
<accession>A0ABD3MJL5</accession>
<feature type="domain" description="Dynein attachment factor N-terminal" evidence="12">
    <location>
        <begin position="16"/>
        <end position="73"/>
    </location>
</feature>
<gene>
    <name evidence="13" type="ORF">ACHAWU_003921</name>
</gene>
<comment type="similarity">
    <text evidence="10">Belongs to the DNAAF19/PR46b family.</text>
</comment>
<evidence type="ECO:0000256" key="6">
    <source>
        <dbReference type="ARBA" id="ARBA00022794"/>
    </source>
</evidence>
<comment type="function">
    <text evidence="1">Dynein-attachment factor required for cilia motility.</text>
</comment>
<dbReference type="GO" id="GO:0031514">
    <property type="term" value="C:motile cilium"/>
    <property type="evidence" value="ECO:0007669"/>
    <property type="project" value="UniProtKB-SubCell"/>
</dbReference>
<keyword evidence="7" id="KW-0282">Flagellum</keyword>
<feature type="domain" description="RNA-polymerase II-associated protein 3-like C-terminal" evidence="11">
    <location>
        <begin position="149"/>
        <end position="260"/>
    </location>
</feature>
<keyword evidence="8" id="KW-0969">Cilium</keyword>
<name>A0ABD3MJL5_9STRA</name>
<protein>
    <recommendedName>
        <fullName evidence="15">Dynein attachment factor N-terminal domain-containing protein</fullName>
    </recommendedName>
</protein>
<keyword evidence="5" id="KW-0963">Cytoplasm</keyword>
<dbReference type="PANTHER" id="PTHR28572">
    <property type="entry name" value="COILED-COIL DOMAIN-CONTAINING PROTEIN 103"/>
    <property type="match status" value="1"/>
</dbReference>
<evidence type="ECO:0000256" key="1">
    <source>
        <dbReference type="ARBA" id="ARBA00004048"/>
    </source>
</evidence>
<comment type="caution">
    <text evidence="13">The sequence shown here is derived from an EMBL/GenBank/DDBJ whole genome shotgun (WGS) entry which is preliminary data.</text>
</comment>
<evidence type="ECO:0000313" key="14">
    <source>
        <dbReference type="Proteomes" id="UP001530293"/>
    </source>
</evidence>
<evidence type="ECO:0000259" key="12">
    <source>
        <dbReference type="Pfam" id="PF15867"/>
    </source>
</evidence>
<dbReference type="GO" id="GO:0005737">
    <property type="term" value="C:cytoplasm"/>
    <property type="evidence" value="ECO:0007669"/>
    <property type="project" value="UniProtKB-SubCell"/>
</dbReference>
<dbReference type="AlphaFoldDB" id="A0ABD3MJL5"/>
<dbReference type="InterPro" id="IPR031733">
    <property type="entry name" value="Dynein_attach_N"/>
</dbReference>
<dbReference type="PANTHER" id="PTHR28572:SF1">
    <property type="entry name" value="COILED-COIL DOMAIN-CONTAINING PROTEIN 103"/>
    <property type="match status" value="1"/>
</dbReference>
<keyword evidence="6" id="KW-0970">Cilium biogenesis/degradation</keyword>
<proteinExistence type="inferred from homology"/>